<dbReference type="RefSeq" id="XP_022829992.1">
    <property type="nucleotide sequence ID" value="XM_022974224.1"/>
</dbReference>
<dbReference type="Proteomes" id="UP000301870">
    <property type="component" value="Chromosome 28"/>
</dbReference>
<dbReference type="AlphaFoldDB" id="A0A9J7EK80"/>
<sequence length="238" mass="28511">MAGKGTDRKTKLKDLKGIGESNDTAAFTLPDSLPCSEVDFPILIKRKPRANWNDIIDESNKWHKQLEEFSQNKLVPVPKSPFLRTETDYIKNEVFVQLIPALVETLNKAKIWEAFTRDKCFFNGIDHIVQVLWNNNPRFPGRKDVNLHLFNMPWVRKALKMNPRPYYPKSWLWPEEYAATLIQKTVRQYFIQRQEEVQEMRDFWKVCRSIFYRLFRYNIQIFLIAWRFKTLFSFSLHC</sequence>
<name>A0A9J7EK80_SPOLT</name>
<evidence type="ECO:0000313" key="2">
    <source>
        <dbReference type="RefSeq" id="XP_022829992.1"/>
    </source>
</evidence>
<protein>
    <submittedName>
        <fullName evidence="2">IQ domain-containing protein K-like isoform X1</fullName>
    </submittedName>
</protein>
<keyword evidence="1" id="KW-1185">Reference proteome</keyword>
<evidence type="ECO:0000313" key="1">
    <source>
        <dbReference type="Proteomes" id="UP000301870"/>
    </source>
</evidence>
<proteinExistence type="predicted"/>
<gene>
    <name evidence="2" type="primary">LOC111358867</name>
</gene>
<dbReference type="KEGG" id="sliu:111358867"/>
<dbReference type="InterPro" id="IPR043408">
    <property type="entry name" value="IQCK"/>
</dbReference>
<accession>A0A9J7EK80</accession>
<dbReference type="GeneID" id="111358867"/>
<dbReference type="PANTHER" id="PTHR34927:SF1">
    <property type="entry name" value="IQ DOMAIN-CONTAINING PROTEIN K"/>
    <property type="match status" value="1"/>
</dbReference>
<dbReference type="PANTHER" id="PTHR34927">
    <property type="entry name" value="IQ DOMAIN-CONTAINING PROTEIN K"/>
    <property type="match status" value="1"/>
</dbReference>
<dbReference type="OrthoDB" id="2155538at2759"/>
<reference evidence="2" key="1">
    <citation type="submission" date="2025-08" db="UniProtKB">
        <authorList>
            <consortium name="RefSeq"/>
        </authorList>
    </citation>
    <scope>IDENTIFICATION</scope>
    <source>
        <strain evidence="2">Ishihara</strain>
        <tissue evidence="2">Whole body</tissue>
    </source>
</reference>
<organism evidence="1 2">
    <name type="scientific">Spodoptera litura</name>
    <name type="common">Asian cotton leafworm</name>
    <dbReference type="NCBI Taxonomy" id="69820"/>
    <lineage>
        <taxon>Eukaryota</taxon>
        <taxon>Metazoa</taxon>
        <taxon>Ecdysozoa</taxon>
        <taxon>Arthropoda</taxon>
        <taxon>Hexapoda</taxon>
        <taxon>Insecta</taxon>
        <taxon>Pterygota</taxon>
        <taxon>Neoptera</taxon>
        <taxon>Endopterygota</taxon>
        <taxon>Lepidoptera</taxon>
        <taxon>Glossata</taxon>
        <taxon>Ditrysia</taxon>
        <taxon>Noctuoidea</taxon>
        <taxon>Noctuidae</taxon>
        <taxon>Amphipyrinae</taxon>
        <taxon>Spodoptera</taxon>
    </lineage>
</organism>